<dbReference type="Proteomes" id="UP000030012">
    <property type="component" value="Unassembled WGS sequence"/>
</dbReference>
<dbReference type="AlphaFoldDB" id="A0A0A0I4M1"/>
<dbReference type="OrthoDB" id="2955634at2"/>
<accession>A0A0A0I4M1</accession>
<name>A0A0A0I4M1_CLONO</name>
<organism evidence="1 2">
    <name type="scientific">Clostridium novyi A str. 4552</name>
    <dbReference type="NCBI Taxonomy" id="1444289"/>
    <lineage>
        <taxon>Bacteria</taxon>
        <taxon>Bacillati</taxon>
        <taxon>Bacillota</taxon>
        <taxon>Clostridia</taxon>
        <taxon>Eubacteriales</taxon>
        <taxon>Clostridiaceae</taxon>
        <taxon>Clostridium</taxon>
    </lineage>
</organism>
<protein>
    <submittedName>
        <fullName evidence="1">Portal protein</fullName>
    </submittedName>
</protein>
<evidence type="ECO:0000313" key="2">
    <source>
        <dbReference type="Proteomes" id="UP000030012"/>
    </source>
</evidence>
<dbReference type="InterPro" id="IPR021145">
    <property type="entry name" value="Portal_protein_SPP1_Gp6-like"/>
</dbReference>
<reference evidence="1 2" key="1">
    <citation type="submission" date="2014-01" db="EMBL/GenBank/DDBJ databases">
        <title>Plasmidome dynamics in the species complex Clostridium novyi sensu lato converts strains of independent lineages into distinctly different pathogens.</title>
        <authorList>
            <person name="Skarin H."/>
            <person name="Segerman B."/>
        </authorList>
    </citation>
    <scope>NUCLEOTIDE SEQUENCE [LARGE SCALE GENOMIC DNA]</scope>
    <source>
        <strain evidence="1 2">4552</strain>
    </source>
</reference>
<comment type="caution">
    <text evidence="1">The sequence shown here is derived from an EMBL/GenBank/DDBJ whole genome shotgun (WGS) entry which is preliminary data.</text>
</comment>
<sequence length="446" mass="51772">MMLEEYIKNVYNNNLTWFESEVKKGEHLHRISKVFENKNYLAGKHKILQREDGKYKGEEYITKKLVLNQAKTILNFHSTYLLGKPLSLGGSEEKVKVYQNIYRRSNYNNIDFKILDYVNKYGNAYEYVYLDDNVIKSKIIKSEDGYPIYNDNMEYIGFVEYYTIHNIDYYTIYSTDTVEEWTNEGGEGLRKIGEFENSSGLPIHYSNNESEYDNFGKSILEDIQPLLDEIEDILSKMSDSIYTLSLNPLPVIIGQKIENTISADVTGYALSLDDGAEFSYKNAEMDYSTIKLYLDELHKQLNVIASMPSIVGGNTNVANVSEVSLKLLYQLADVQAMMSEKWFRQGLYKRFEMFDRLLEQLGITFQDDDYVDVEFTYSRPVNTSELLDNIKKQREMNAISIKTIIEKSNLTVDVQQEIERLKNENNINSKSDENIEGEETEDICDN</sequence>
<dbReference type="RefSeq" id="WP_039256107.1">
    <property type="nucleotide sequence ID" value="NZ_JENJ01000065.1"/>
</dbReference>
<dbReference type="EMBL" id="JENJ01000065">
    <property type="protein sequence ID" value="KGM94645.1"/>
    <property type="molecule type" value="Genomic_DNA"/>
</dbReference>
<gene>
    <name evidence="1" type="ORF">Z968_11310</name>
</gene>
<proteinExistence type="predicted"/>
<dbReference type="Pfam" id="PF05133">
    <property type="entry name" value="SPP1_portal"/>
    <property type="match status" value="1"/>
</dbReference>
<evidence type="ECO:0000313" key="1">
    <source>
        <dbReference type="EMBL" id="KGM94645.1"/>
    </source>
</evidence>